<dbReference type="InterPro" id="IPR050204">
    <property type="entry name" value="AraC_XylS_family_regulators"/>
</dbReference>
<keyword evidence="2" id="KW-0238">DNA-binding</keyword>
<feature type="domain" description="HTH araC/xylS-type" evidence="5">
    <location>
        <begin position="175"/>
        <end position="272"/>
    </location>
</feature>
<dbReference type="PROSITE" id="PS01124">
    <property type="entry name" value="HTH_ARAC_FAMILY_2"/>
    <property type="match status" value="1"/>
</dbReference>
<dbReference type="EMBL" id="QKOE01000036">
    <property type="protein sequence ID" value="PZA14355.1"/>
    <property type="molecule type" value="Genomic_DNA"/>
</dbReference>
<keyword evidence="3" id="KW-0804">Transcription</keyword>
<feature type="compositionally biased region" description="Basic and acidic residues" evidence="4">
    <location>
        <begin position="270"/>
        <end position="284"/>
    </location>
</feature>
<evidence type="ECO:0000256" key="2">
    <source>
        <dbReference type="ARBA" id="ARBA00023125"/>
    </source>
</evidence>
<dbReference type="InterPro" id="IPR009057">
    <property type="entry name" value="Homeodomain-like_sf"/>
</dbReference>
<comment type="caution">
    <text evidence="6">The sequence shown here is derived from an EMBL/GenBank/DDBJ whole genome shotgun (WGS) entry which is preliminary data.</text>
</comment>
<dbReference type="PANTHER" id="PTHR46796">
    <property type="entry name" value="HTH-TYPE TRANSCRIPTIONAL ACTIVATOR RHAS-RELATED"/>
    <property type="match status" value="1"/>
</dbReference>
<dbReference type="SMART" id="SM00342">
    <property type="entry name" value="HTH_ARAC"/>
    <property type="match status" value="1"/>
</dbReference>
<dbReference type="PANTHER" id="PTHR46796:SF13">
    <property type="entry name" value="HTH-TYPE TRANSCRIPTIONAL ACTIVATOR RHAS"/>
    <property type="match status" value="1"/>
</dbReference>
<dbReference type="Proteomes" id="UP000248259">
    <property type="component" value="Unassembled WGS sequence"/>
</dbReference>
<sequence>MVDRLDALLAHFPVHAQVFQAGALCGINELDDGEGLGHLHLIRNGAVEVLHGGITAARISQPSLLFYPGPLAHRFVTDPEQGADFVCARLRFEGGRDNPVVSALPPFLCLPLATVEGMGEVLSLLFDEAFNRYCGRQAMLDRLFEVALIKILRHLMEQGQAQAGMLAGMSHPRLRFALVAMHETPQQDWSLEALAARAGMSRSVFANTFRNTIGCTPGAYLQGWRIRLAQRLLRQGRALKWVADEVGYGSEAALSRAFKAQTGLSPRAWGKREAGEERAGDSLR</sequence>
<evidence type="ECO:0000256" key="3">
    <source>
        <dbReference type="ARBA" id="ARBA00023163"/>
    </source>
</evidence>
<evidence type="ECO:0000313" key="6">
    <source>
        <dbReference type="EMBL" id="PZA14355.1"/>
    </source>
</evidence>
<dbReference type="InterPro" id="IPR018062">
    <property type="entry name" value="HTH_AraC-typ_CS"/>
</dbReference>
<dbReference type="PROSITE" id="PS00041">
    <property type="entry name" value="HTH_ARAC_FAMILY_1"/>
    <property type="match status" value="1"/>
</dbReference>
<dbReference type="SUPFAM" id="SSF46689">
    <property type="entry name" value="Homeodomain-like"/>
    <property type="match status" value="2"/>
</dbReference>
<dbReference type="OrthoDB" id="9789899at2"/>
<evidence type="ECO:0000256" key="4">
    <source>
        <dbReference type="SAM" id="MobiDB-lite"/>
    </source>
</evidence>
<feature type="region of interest" description="Disordered" evidence="4">
    <location>
        <begin position="264"/>
        <end position="284"/>
    </location>
</feature>
<protein>
    <submittedName>
        <fullName evidence="6">AraC family transcriptional regulator</fullName>
    </submittedName>
</protein>
<evidence type="ECO:0000256" key="1">
    <source>
        <dbReference type="ARBA" id="ARBA00023015"/>
    </source>
</evidence>
<evidence type="ECO:0000313" key="7">
    <source>
        <dbReference type="Proteomes" id="UP000248259"/>
    </source>
</evidence>
<name>A0A323UNW7_9RHOO</name>
<dbReference type="GO" id="GO:0043565">
    <property type="term" value="F:sequence-specific DNA binding"/>
    <property type="evidence" value="ECO:0007669"/>
    <property type="project" value="InterPro"/>
</dbReference>
<accession>A0A323UNW7</accession>
<dbReference type="AlphaFoldDB" id="A0A323UNW7"/>
<dbReference type="InterPro" id="IPR018060">
    <property type="entry name" value="HTH_AraC"/>
</dbReference>
<dbReference type="RefSeq" id="WP_110530171.1">
    <property type="nucleotide sequence ID" value="NZ_QKOE01000036.1"/>
</dbReference>
<gene>
    <name evidence="6" type="ORF">DNK49_22250</name>
</gene>
<reference evidence="6 7" key="1">
    <citation type="submission" date="2018-06" db="EMBL/GenBank/DDBJ databases">
        <title>Azoarcus communis strain SWub3 genome.</title>
        <authorList>
            <person name="Zorraquino Salvo V."/>
            <person name="Toubiana D."/>
            <person name="Blumwald E."/>
        </authorList>
    </citation>
    <scope>NUCLEOTIDE SEQUENCE [LARGE SCALE GENOMIC DNA]</scope>
    <source>
        <strain evidence="6 7">SWub3</strain>
    </source>
</reference>
<dbReference type="Pfam" id="PF12852">
    <property type="entry name" value="Cupin_6"/>
    <property type="match status" value="1"/>
</dbReference>
<proteinExistence type="predicted"/>
<dbReference type="InterPro" id="IPR032783">
    <property type="entry name" value="AraC_lig"/>
</dbReference>
<keyword evidence="7" id="KW-1185">Reference proteome</keyword>
<dbReference type="GO" id="GO:0003700">
    <property type="term" value="F:DNA-binding transcription factor activity"/>
    <property type="evidence" value="ECO:0007669"/>
    <property type="project" value="InterPro"/>
</dbReference>
<dbReference type="Pfam" id="PF12833">
    <property type="entry name" value="HTH_18"/>
    <property type="match status" value="1"/>
</dbReference>
<evidence type="ECO:0000259" key="5">
    <source>
        <dbReference type="PROSITE" id="PS01124"/>
    </source>
</evidence>
<dbReference type="Gene3D" id="1.10.10.60">
    <property type="entry name" value="Homeodomain-like"/>
    <property type="match status" value="2"/>
</dbReference>
<organism evidence="6 7">
    <name type="scientific">Parazoarcus communis SWub3 = DSM 12120</name>
    <dbReference type="NCBI Taxonomy" id="1121029"/>
    <lineage>
        <taxon>Bacteria</taxon>
        <taxon>Pseudomonadati</taxon>
        <taxon>Pseudomonadota</taxon>
        <taxon>Betaproteobacteria</taxon>
        <taxon>Rhodocyclales</taxon>
        <taxon>Zoogloeaceae</taxon>
        <taxon>Parazoarcus</taxon>
    </lineage>
</organism>
<keyword evidence="1" id="KW-0805">Transcription regulation</keyword>